<accession>A0A323TYS0</accession>
<feature type="signal peptide" evidence="1">
    <location>
        <begin position="1"/>
        <end position="18"/>
    </location>
</feature>
<dbReference type="Proteomes" id="UP000248214">
    <property type="component" value="Unassembled WGS sequence"/>
</dbReference>
<reference evidence="2 3" key="1">
    <citation type="submission" date="2017-10" db="EMBL/GenBank/DDBJ databases">
        <title>Bacillus sp. nov., a halophilic bacterium isolated from a Keqin Lake.</title>
        <authorList>
            <person name="Wang H."/>
        </authorList>
    </citation>
    <scope>NUCLEOTIDE SEQUENCE [LARGE SCALE GENOMIC DNA]</scope>
    <source>
        <strain evidence="2 3">KQ-12</strain>
    </source>
</reference>
<keyword evidence="3" id="KW-1185">Reference proteome</keyword>
<protein>
    <submittedName>
        <fullName evidence="2">Uncharacterized protein</fullName>
    </submittedName>
</protein>
<dbReference type="OrthoDB" id="73040at2"/>
<dbReference type="AlphaFoldDB" id="A0A323TYS0"/>
<organism evidence="2 3">
    <name type="scientific">Salipaludibacillus keqinensis</name>
    <dbReference type="NCBI Taxonomy" id="2045207"/>
    <lineage>
        <taxon>Bacteria</taxon>
        <taxon>Bacillati</taxon>
        <taxon>Bacillota</taxon>
        <taxon>Bacilli</taxon>
        <taxon>Bacillales</taxon>
        <taxon>Bacillaceae</taxon>
    </lineage>
</organism>
<comment type="caution">
    <text evidence="2">The sequence shown here is derived from an EMBL/GenBank/DDBJ whole genome shotgun (WGS) entry which is preliminary data.</text>
</comment>
<dbReference type="Pfam" id="PF21172">
    <property type="entry name" value="CueP"/>
    <property type="match status" value="1"/>
</dbReference>
<evidence type="ECO:0000313" key="2">
    <source>
        <dbReference type="EMBL" id="PYZ94725.1"/>
    </source>
</evidence>
<name>A0A323TYS0_9BACI</name>
<dbReference type="Gene3D" id="2.60.40.3700">
    <property type="match status" value="1"/>
</dbReference>
<dbReference type="InterPro" id="IPR047808">
    <property type="entry name" value="CueP-like"/>
</dbReference>
<feature type="chain" id="PRO_5038580122" evidence="1">
    <location>
        <begin position="19"/>
        <end position="94"/>
    </location>
</feature>
<dbReference type="EMBL" id="PDOD01000001">
    <property type="protein sequence ID" value="PYZ94725.1"/>
    <property type="molecule type" value="Genomic_DNA"/>
</dbReference>
<evidence type="ECO:0000256" key="1">
    <source>
        <dbReference type="SAM" id="SignalP"/>
    </source>
</evidence>
<sequence>MKIKILSFLGLLIVAVVAYNFVSNDDNSASEEVETNDIKELVHDYSVGNIENQVASITSHQLIVTDTDESEQTYDLPEDDFFVSIAPYENETHP</sequence>
<gene>
    <name evidence="2" type="ORF">CR194_04115</name>
</gene>
<proteinExistence type="predicted"/>
<keyword evidence="1" id="KW-0732">Signal</keyword>
<evidence type="ECO:0000313" key="3">
    <source>
        <dbReference type="Proteomes" id="UP000248214"/>
    </source>
</evidence>